<feature type="domain" description="RNA polymerase Rpb2" evidence="7">
    <location>
        <begin position="1"/>
        <end position="68"/>
    </location>
</feature>
<comment type="catalytic activity">
    <reaction evidence="6">
        <text>RNA(n) + a ribonucleoside 5'-triphosphate = RNA(n+1) + diphosphate</text>
        <dbReference type="Rhea" id="RHEA:21248"/>
        <dbReference type="Rhea" id="RHEA-COMP:14527"/>
        <dbReference type="Rhea" id="RHEA-COMP:17342"/>
        <dbReference type="ChEBI" id="CHEBI:33019"/>
        <dbReference type="ChEBI" id="CHEBI:61557"/>
        <dbReference type="ChEBI" id="CHEBI:140395"/>
        <dbReference type="EC" id="2.7.7.6"/>
    </reaction>
</comment>
<evidence type="ECO:0000256" key="3">
    <source>
        <dbReference type="ARBA" id="ARBA00022679"/>
    </source>
</evidence>
<dbReference type="InterPro" id="IPR019462">
    <property type="entry name" value="DNA-dir_RNA_pol_bsu_external_1"/>
</dbReference>
<reference evidence="9" key="1">
    <citation type="journal article" date="2014" name="Front. Microbiol.">
        <title>High frequency of phylogenetically diverse reductive dehalogenase-homologous genes in deep subseafloor sedimentary metagenomes.</title>
        <authorList>
            <person name="Kawai M."/>
            <person name="Futagami T."/>
            <person name="Toyoda A."/>
            <person name="Takaki Y."/>
            <person name="Nishi S."/>
            <person name="Hori S."/>
            <person name="Arai W."/>
            <person name="Tsubouchi T."/>
            <person name="Morono Y."/>
            <person name="Uchiyama I."/>
            <person name="Ito T."/>
            <person name="Fujiyama A."/>
            <person name="Inagaki F."/>
            <person name="Takami H."/>
        </authorList>
    </citation>
    <scope>NUCLEOTIDE SEQUENCE</scope>
    <source>
        <strain evidence="9">Expedition CK06-06</strain>
    </source>
</reference>
<keyword evidence="3" id="KW-0808">Transferase</keyword>
<proteinExistence type="predicted"/>
<evidence type="ECO:0000256" key="5">
    <source>
        <dbReference type="ARBA" id="ARBA00023163"/>
    </source>
</evidence>
<dbReference type="GO" id="GO:0032549">
    <property type="term" value="F:ribonucleoside binding"/>
    <property type="evidence" value="ECO:0007669"/>
    <property type="project" value="InterPro"/>
</dbReference>
<organism evidence="9">
    <name type="scientific">marine sediment metagenome</name>
    <dbReference type="NCBI Taxonomy" id="412755"/>
    <lineage>
        <taxon>unclassified sequences</taxon>
        <taxon>metagenomes</taxon>
        <taxon>ecological metagenomes</taxon>
    </lineage>
</organism>
<dbReference type="AlphaFoldDB" id="X0XI13"/>
<evidence type="ECO:0000256" key="4">
    <source>
        <dbReference type="ARBA" id="ARBA00022695"/>
    </source>
</evidence>
<dbReference type="InterPro" id="IPR042107">
    <property type="entry name" value="DNA-dir_RNA_pol_bsu_ext_1_sf"/>
</dbReference>
<gene>
    <name evidence="9" type="ORF">S01H1_67152</name>
</gene>
<evidence type="ECO:0000259" key="7">
    <source>
        <dbReference type="Pfam" id="PF04565"/>
    </source>
</evidence>
<dbReference type="GO" id="GO:0006351">
    <property type="term" value="P:DNA-templated transcription"/>
    <property type="evidence" value="ECO:0007669"/>
    <property type="project" value="InterPro"/>
</dbReference>
<dbReference type="GO" id="GO:0000428">
    <property type="term" value="C:DNA-directed RNA polymerase complex"/>
    <property type="evidence" value="ECO:0007669"/>
    <property type="project" value="UniProtKB-KW"/>
</dbReference>
<dbReference type="GO" id="GO:0003677">
    <property type="term" value="F:DNA binding"/>
    <property type="evidence" value="ECO:0007669"/>
    <property type="project" value="InterPro"/>
</dbReference>
<name>X0XI13_9ZZZZ</name>
<evidence type="ECO:0000256" key="2">
    <source>
        <dbReference type="ARBA" id="ARBA00022478"/>
    </source>
</evidence>
<dbReference type="SUPFAM" id="SSF64484">
    <property type="entry name" value="beta and beta-prime subunits of DNA dependent RNA-polymerase"/>
    <property type="match status" value="1"/>
</dbReference>
<dbReference type="Gene3D" id="3.90.1100.10">
    <property type="match status" value="1"/>
</dbReference>
<keyword evidence="5" id="KW-0804">Transcription</keyword>
<dbReference type="Pfam" id="PF10385">
    <property type="entry name" value="RNA_pol_Rpb2_45"/>
    <property type="match status" value="1"/>
</dbReference>
<dbReference type="Gene3D" id="2.40.50.100">
    <property type="match status" value="1"/>
</dbReference>
<dbReference type="EC" id="2.7.7.6" evidence="1"/>
<dbReference type="Pfam" id="PF04565">
    <property type="entry name" value="RNA_pol_Rpb2_3"/>
    <property type="match status" value="1"/>
</dbReference>
<accession>X0XI13</accession>
<sequence length="249" mass="27201">QYHEQTNPLAGLEHLRRLSVKGPGGLTAERAGFSVRDAHFTHYGRICPIKTPEGTSIGLTTHLALYARMNELGFLETPYRKIDKGGGKPKVTDEVVYITAYDEDQYTIADASVRVGKDGEILDERIPLRHRDEFFFGSASSADLIDVTPRQIVSASAALVPFLSHDDVNRALMASNMETQAVPLVMPGAPLVGTGIEGDLAKNSRLLLCAEGSGKVVYADADQIEVAYGKKKKVYRLKKFVKSNDGTCF</sequence>
<feature type="non-terminal residue" evidence="9">
    <location>
        <position position="249"/>
    </location>
</feature>
<feature type="non-terminal residue" evidence="9">
    <location>
        <position position="1"/>
    </location>
</feature>
<keyword evidence="2" id="KW-0240">DNA-directed RNA polymerase</keyword>
<evidence type="ECO:0000313" key="9">
    <source>
        <dbReference type="EMBL" id="GAG36303.1"/>
    </source>
</evidence>
<dbReference type="InterPro" id="IPR007645">
    <property type="entry name" value="RNA_pol_Rpb2_3"/>
</dbReference>
<keyword evidence="4" id="KW-0548">Nucleotidyltransferase</keyword>
<dbReference type="Gene3D" id="2.30.150.10">
    <property type="entry name" value="DNA-directed RNA polymerase, beta subunit, external 1 domain"/>
    <property type="match status" value="1"/>
</dbReference>
<dbReference type="EMBL" id="BARS01044450">
    <property type="protein sequence ID" value="GAG36303.1"/>
    <property type="molecule type" value="Genomic_DNA"/>
</dbReference>
<comment type="caution">
    <text evidence="9">The sequence shown here is derived from an EMBL/GenBank/DDBJ whole genome shotgun (WGS) entry which is preliminary data.</text>
</comment>
<evidence type="ECO:0000256" key="1">
    <source>
        <dbReference type="ARBA" id="ARBA00012418"/>
    </source>
</evidence>
<protein>
    <recommendedName>
        <fullName evidence="1">DNA-directed RNA polymerase</fullName>
        <ecNumber evidence="1">2.7.7.6</ecNumber>
    </recommendedName>
</protein>
<feature type="domain" description="DNA-directed RNA polymerase beta subunit external 1" evidence="8">
    <location>
        <begin position="79"/>
        <end position="147"/>
    </location>
</feature>
<dbReference type="GO" id="GO:0003899">
    <property type="term" value="F:DNA-directed RNA polymerase activity"/>
    <property type="evidence" value="ECO:0007669"/>
    <property type="project" value="UniProtKB-EC"/>
</dbReference>
<evidence type="ECO:0000256" key="6">
    <source>
        <dbReference type="ARBA" id="ARBA00048552"/>
    </source>
</evidence>
<dbReference type="PANTHER" id="PTHR20856">
    <property type="entry name" value="DNA-DIRECTED RNA POLYMERASE I SUBUNIT 2"/>
    <property type="match status" value="1"/>
</dbReference>
<dbReference type="InterPro" id="IPR015712">
    <property type="entry name" value="DNA-dir_RNA_pol_su2"/>
</dbReference>
<evidence type="ECO:0000259" key="8">
    <source>
        <dbReference type="Pfam" id="PF10385"/>
    </source>
</evidence>